<gene>
    <name evidence="2" type="ORF">COS49_01985</name>
</gene>
<keyword evidence="1" id="KW-0812">Transmembrane</keyword>
<feature type="transmembrane region" description="Helical" evidence="1">
    <location>
        <begin position="12"/>
        <end position="37"/>
    </location>
</feature>
<keyword evidence="1" id="KW-0472">Membrane</keyword>
<sequence>MMGKIIFKQRGAISIFLAVLLLSELLVIGLGISFLAVSQLKMSGQTGNSVVAYYAAESGAERCLYEARKGTDECPFSDVALDISLECTYTTTYTTSTDMANITSFGQFKETSRKVELAWAL</sequence>
<comment type="caution">
    <text evidence="2">The sequence shown here is derived from an EMBL/GenBank/DDBJ whole genome shotgun (WGS) entry which is preliminary data.</text>
</comment>
<protein>
    <recommendedName>
        <fullName evidence="4">Type 4 fimbrial biogenesis protein PilX N-terminal domain-containing protein</fullName>
    </recommendedName>
</protein>
<proteinExistence type="predicted"/>
<dbReference type="AlphaFoldDB" id="A0A2M7BUB7"/>
<dbReference type="Proteomes" id="UP000229894">
    <property type="component" value="Unassembled WGS sequence"/>
</dbReference>
<keyword evidence="1" id="KW-1133">Transmembrane helix</keyword>
<organism evidence="2 3">
    <name type="scientific">Candidatus Portnoybacteria bacterium CG03_land_8_20_14_0_80_41_10</name>
    <dbReference type="NCBI Taxonomy" id="1974808"/>
    <lineage>
        <taxon>Bacteria</taxon>
        <taxon>Candidatus Portnoyibacteriota</taxon>
    </lineage>
</organism>
<evidence type="ECO:0000256" key="1">
    <source>
        <dbReference type="SAM" id="Phobius"/>
    </source>
</evidence>
<evidence type="ECO:0000313" key="2">
    <source>
        <dbReference type="EMBL" id="PIV10164.1"/>
    </source>
</evidence>
<evidence type="ECO:0000313" key="3">
    <source>
        <dbReference type="Proteomes" id="UP000229894"/>
    </source>
</evidence>
<accession>A0A2M7BUB7</accession>
<evidence type="ECO:0008006" key="4">
    <source>
        <dbReference type="Google" id="ProtNLM"/>
    </source>
</evidence>
<reference evidence="3" key="1">
    <citation type="submission" date="2017-09" db="EMBL/GenBank/DDBJ databases">
        <title>Depth-based differentiation of microbial function through sediment-hosted aquifers and enrichment of novel symbionts in the deep terrestrial subsurface.</title>
        <authorList>
            <person name="Probst A.J."/>
            <person name="Ladd B."/>
            <person name="Jarett J.K."/>
            <person name="Geller-Mcgrath D.E."/>
            <person name="Sieber C.M.K."/>
            <person name="Emerson J.B."/>
            <person name="Anantharaman K."/>
            <person name="Thomas B.C."/>
            <person name="Malmstrom R."/>
            <person name="Stieglmeier M."/>
            <person name="Klingl A."/>
            <person name="Woyke T."/>
            <person name="Ryan C.M."/>
            <person name="Banfield J.F."/>
        </authorList>
    </citation>
    <scope>NUCLEOTIDE SEQUENCE [LARGE SCALE GENOMIC DNA]</scope>
</reference>
<dbReference type="EMBL" id="PEUX01000040">
    <property type="protein sequence ID" value="PIV10164.1"/>
    <property type="molecule type" value="Genomic_DNA"/>
</dbReference>
<name>A0A2M7BUB7_9BACT</name>